<dbReference type="SMART" id="SM00065">
    <property type="entry name" value="GAF"/>
    <property type="match status" value="1"/>
</dbReference>
<feature type="domain" description="Histidine kinase" evidence="6">
    <location>
        <begin position="511"/>
        <end position="714"/>
    </location>
</feature>
<keyword evidence="5" id="KW-1133">Transmembrane helix</keyword>
<dbReference type="PROSITE" id="PS50109">
    <property type="entry name" value="HIS_KIN"/>
    <property type="match status" value="1"/>
</dbReference>
<feature type="transmembrane region" description="Helical" evidence="5">
    <location>
        <begin position="263"/>
        <end position="283"/>
    </location>
</feature>
<feature type="transmembrane region" description="Helical" evidence="5">
    <location>
        <begin position="223"/>
        <end position="243"/>
    </location>
</feature>
<evidence type="ECO:0000256" key="1">
    <source>
        <dbReference type="ARBA" id="ARBA00000085"/>
    </source>
</evidence>
<keyword evidence="3" id="KW-0597">Phosphoprotein</keyword>
<dbReference type="InterPro" id="IPR003661">
    <property type="entry name" value="HisK_dim/P_dom"/>
</dbReference>
<dbReference type="PANTHER" id="PTHR43547:SF2">
    <property type="entry name" value="HYBRID SIGNAL TRANSDUCTION HISTIDINE KINASE C"/>
    <property type="match status" value="1"/>
</dbReference>
<dbReference type="SUPFAM" id="SSF55781">
    <property type="entry name" value="GAF domain-like"/>
    <property type="match status" value="1"/>
</dbReference>
<dbReference type="GO" id="GO:0000155">
    <property type="term" value="F:phosphorelay sensor kinase activity"/>
    <property type="evidence" value="ECO:0007669"/>
    <property type="project" value="InterPro"/>
</dbReference>
<feature type="transmembrane region" description="Helical" evidence="5">
    <location>
        <begin position="33"/>
        <end position="55"/>
    </location>
</feature>
<proteinExistence type="predicted"/>
<dbReference type="CDD" id="cd00082">
    <property type="entry name" value="HisKA"/>
    <property type="match status" value="1"/>
</dbReference>
<evidence type="ECO:0000313" key="8">
    <source>
        <dbReference type="Proteomes" id="UP000199556"/>
    </source>
</evidence>
<dbReference type="InterPro" id="IPR029016">
    <property type="entry name" value="GAF-like_dom_sf"/>
</dbReference>
<evidence type="ECO:0000256" key="2">
    <source>
        <dbReference type="ARBA" id="ARBA00012438"/>
    </source>
</evidence>
<evidence type="ECO:0000256" key="4">
    <source>
        <dbReference type="SAM" id="MobiDB-lite"/>
    </source>
</evidence>
<dbReference type="SUPFAM" id="SSF47384">
    <property type="entry name" value="Homodimeric domain of signal transducing histidine kinase"/>
    <property type="match status" value="1"/>
</dbReference>
<dbReference type="InterPro" id="IPR003594">
    <property type="entry name" value="HATPase_dom"/>
</dbReference>
<sequence>MDVGVTGFGVAAAANLLLVAVLAIGWKRRLQGALLILAAFAGLTWAVVLGLRAGYPQAVGIPVIFLAELLRDAAWIAFLWGLIRQARSPAGAEVPSRPGPPRGGPNETEGSGAVSALPGGAAGLSPPLRALGLGALGLVALLACYAFLLPWLPAVGFRGDVLLAGKLLVALAVLLLVEQIFRNSTTEARWAIQYLCLALLGIYGFDFYLYAEGLLFHQVSGGLWAARGFVSALVVPLIAVSAARNPQWSLDVYVSRGMVFHTATLLGAGGYLLLMAAAGYYLRTFGGEWGTVLQAVFLFAALLGVLVFWASGHLRSRFRVFVSKHFFNYKYDYREEWLRLIHTLSDSRSREGLPDRVVRALADIVESPGGQLWMRDGGRHFRQVAQWNMVQPTAAGEARDGALGTYLGQTGWVLDLHEVRTHPEAYPDLELPGWLAEDARAWLLVPLRQEDDLLGFVLLAPSRALKAINWEDRDLLKTAGKQAASHLAQMEALQALSEARQFEAFNRLSAYVVHDLKNIIAQLSLVVSNARKHGDNPAFLKDAIGTVENAVERMNRLMLQLRSGDPGREATPVDLAGLAQQAVAAAQGRAPRPQLAHNGDECPVLADPERLRAVLGHLLQNAQEATPGDGRVDLSLWRDSRNAHLEITDTGTGMTPEFIRERLFRPFDTTKGLTGMGIGAFESREFIRALGGDLEVWSEPGQGSRFRISIPLARDQEAFRSPGMRD</sequence>
<dbReference type="InterPro" id="IPR005467">
    <property type="entry name" value="His_kinase_dom"/>
</dbReference>
<keyword evidence="7" id="KW-0418">Kinase</keyword>
<feature type="transmembrane region" description="Helical" evidence="5">
    <location>
        <begin position="289"/>
        <end position="309"/>
    </location>
</feature>
<dbReference type="EMBL" id="FOUO01000001">
    <property type="protein sequence ID" value="SFM25176.1"/>
    <property type="molecule type" value="Genomic_DNA"/>
</dbReference>
<evidence type="ECO:0000259" key="6">
    <source>
        <dbReference type="PROSITE" id="PS50109"/>
    </source>
</evidence>
<feature type="region of interest" description="Disordered" evidence="4">
    <location>
        <begin position="90"/>
        <end position="111"/>
    </location>
</feature>
<evidence type="ECO:0000256" key="3">
    <source>
        <dbReference type="ARBA" id="ARBA00022553"/>
    </source>
</evidence>
<organism evidence="7 8">
    <name type="scientific">Ectothiorhodospira mobilis</name>
    <dbReference type="NCBI Taxonomy" id="195064"/>
    <lineage>
        <taxon>Bacteria</taxon>
        <taxon>Pseudomonadati</taxon>
        <taxon>Pseudomonadota</taxon>
        <taxon>Gammaproteobacteria</taxon>
        <taxon>Chromatiales</taxon>
        <taxon>Ectothiorhodospiraceae</taxon>
        <taxon>Ectothiorhodospira</taxon>
    </lineage>
</organism>
<dbReference type="Pfam" id="PF02518">
    <property type="entry name" value="HATPase_c"/>
    <property type="match status" value="1"/>
</dbReference>
<dbReference type="SMART" id="SM00387">
    <property type="entry name" value="HATPase_c"/>
    <property type="match status" value="1"/>
</dbReference>
<keyword evidence="5" id="KW-0472">Membrane</keyword>
<accession>A0A1I4PCD4</accession>
<dbReference type="Gene3D" id="3.30.565.10">
    <property type="entry name" value="Histidine kinase-like ATPase, C-terminal domain"/>
    <property type="match status" value="1"/>
</dbReference>
<keyword evidence="7" id="KW-0808">Transferase</keyword>
<dbReference type="SUPFAM" id="SSF55874">
    <property type="entry name" value="ATPase domain of HSP90 chaperone/DNA topoisomerase II/histidine kinase"/>
    <property type="match status" value="1"/>
</dbReference>
<evidence type="ECO:0000313" key="7">
    <source>
        <dbReference type="EMBL" id="SFM25176.1"/>
    </source>
</evidence>
<dbReference type="RefSeq" id="WP_090483285.1">
    <property type="nucleotide sequence ID" value="NZ_FOUO01000001.1"/>
</dbReference>
<dbReference type="OrthoDB" id="9785691at2"/>
<dbReference type="Proteomes" id="UP000199556">
    <property type="component" value="Unassembled WGS sequence"/>
</dbReference>
<dbReference type="InterPro" id="IPR036890">
    <property type="entry name" value="HATPase_C_sf"/>
</dbReference>
<feature type="transmembrane region" description="Helical" evidence="5">
    <location>
        <begin position="130"/>
        <end position="149"/>
    </location>
</feature>
<reference evidence="7 8" key="1">
    <citation type="submission" date="2016-10" db="EMBL/GenBank/DDBJ databases">
        <authorList>
            <person name="de Groot N.N."/>
        </authorList>
    </citation>
    <scope>NUCLEOTIDE SEQUENCE [LARGE SCALE GENOMIC DNA]</scope>
    <source>
        <strain evidence="7 8">DSM 4180</strain>
    </source>
</reference>
<dbReference type="InterPro" id="IPR003018">
    <property type="entry name" value="GAF"/>
</dbReference>
<dbReference type="InterPro" id="IPR004358">
    <property type="entry name" value="Sig_transdc_His_kin-like_C"/>
</dbReference>
<dbReference type="PRINTS" id="PR00344">
    <property type="entry name" value="BCTRLSENSOR"/>
</dbReference>
<evidence type="ECO:0000256" key="5">
    <source>
        <dbReference type="SAM" id="Phobius"/>
    </source>
</evidence>
<protein>
    <recommendedName>
        <fullName evidence="2">histidine kinase</fullName>
        <ecNumber evidence="2">2.7.13.3</ecNumber>
    </recommendedName>
</protein>
<keyword evidence="8" id="KW-1185">Reference proteome</keyword>
<feature type="transmembrane region" description="Helical" evidence="5">
    <location>
        <begin position="190"/>
        <end position="211"/>
    </location>
</feature>
<dbReference type="STRING" id="195064.SAMN05421721_101146"/>
<keyword evidence="5" id="KW-0812">Transmembrane</keyword>
<dbReference type="InterPro" id="IPR014265">
    <property type="entry name" value="XrtA/PrsK"/>
</dbReference>
<name>A0A1I4PCD4_ECTMO</name>
<gene>
    <name evidence="7" type="ORF">SAMN05421721_101146</name>
</gene>
<dbReference type="NCBIfam" id="TIGR02916">
    <property type="entry name" value="PEP_his_kin"/>
    <property type="match status" value="1"/>
</dbReference>
<dbReference type="Gene3D" id="3.30.450.40">
    <property type="match status" value="1"/>
</dbReference>
<dbReference type="AlphaFoldDB" id="A0A1I4PCD4"/>
<feature type="transmembrane region" description="Helical" evidence="5">
    <location>
        <begin position="161"/>
        <end position="178"/>
    </location>
</feature>
<feature type="transmembrane region" description="Helical" evidence="5">
    <location>
        <begin position="6"/>
        <end position="26"/>
    </location>
</feature>
<comment type="catalytic activity">
    <reaction evidence="1">
        <text>ATP + protein L-histidine = ADP + protein N-phospho-L-histidine.</text>
        <dbReference type="EC" id="2.7.13.3"/>
    </reaction>
</comment>
<dbReference type="InterPro" id="IPR036097">
    <property type="entry name" value="HisK_dim/P_sf"/>
</dbReference>
<dbReference type="EC" id="2.7.13.3" evidence="2"/>
<dbReference type="PANTHER" id="PTHR43547">
    <property type="entry name" value="TWO-COMPONENT HISTIDINE KINASE"/>
    <property type="match status" value="1"/>
</dbReference>